<accession>A0A3D8SPT6</accession>
<dbReference type="PROSITE" id="PS00530">
    <property type="entry name" value="RNASE_T2_1"/>
    <property type="match status" value="1"/>
</dbReference>
<feature type="active site" evidence="5">
    <location>
        <position position="88"/>
    </location>
</feature>
<evidence type="ECO:0000256" key="4">
    <source>
        <dbReference type="ARBA" id="ARBA00023157"/>
    </source>
</evidence>
<name>A0A3D8SPT6_9HELO</name>
<dbReference type="SUPFAM" id="SSF55895">
    <property type="entry name" value="Ribonuclease Rh-like"/>
    <property type="match status" value="1"/>
</dbReference>
<evidence type="ECO:0000256" key="3">
    <source>
        <dbReference type="ARBA" id="ARBA00022759"/>
    </source>
</evidence>
<keyword evidence="8" id="KW-1185">Reference proteome</keyword>
<protein>
    <recommendedName>
        <fullName evidence="2">ribonuclease T2</fullName>
        <ecNumber evidence="2">4.6.1.19</ecNumber>
    </recommendedName>
</protein>
<keyword evidence="3" id="KW-0378">Hydrolase</keyword>
<dbReference type="CDD" id="cd01061">
    <property type="entry name" value="RNase_T2_euk"/>
    <property type="match status" value="1"/>
</dbReference>
<keyword evidence="4" id="KW-1015">Disulfide bond</keyword>
<dbReference type="EC" id="4.6.1.19" evidence="2"/>
<dbReference type="OrthoDB" id="435754at2759"/>
<dbReference type="GO" id="GO:0003723">
    <property type="term" value="F:RNA binding"/>
    <property type="evidence" value="ECO:0007669"/>
    <property type="project" value="InterPro"/>
</dbReference>
<evidence type="ECO:0000313" key="7">
    <source>
        <dbReference type="EMBL" id="RDW88325.1"/>
    </source>
</evidence>
<evidence type="ECO:0000256" key="6">
    <source>
        <dbReference type="RuleBase" id="RU004328"/>
    </source>
</evidence>
<feature type="active site" evidence="5">
    <location>
        <position position="169"/>
    </location>
</feature>
<dbReference type="Pfam" id="PF00445">
    <property type="entry name" value="Ribonuclease_T2"/>
    <property type="match status" value="1"/>
</dbReference>
<dbReference type="InterPro" id="IPR018188">
    <property type="entry name" value="RNase_T2_His_AS_1"/>
</dbReference>
<comment type="similarity">
    <text evidence="1 6">Belongs to the RNase T2 family.</text>
</comment>
<feature type="active site" evidence="5">
    <location>
        <position position="173"/>
    </location>
</feature>
<dbReference type="GO" id="GO:0006401">
    <property type="term" value="P:RNA catabolic process"/>
    <property type="evidence" value="ECO:0007669"/>
    <property type="project" value="TreeGrafter"/>
</dbReference>
<dbReference type="Gene3D" id="3.90.730.10">
    <property type="entry name" value="Ribonuclease T2-like"/>
    <property type="match status" value="1"/>
</dbReference>
<keyword evidence="3" id="KW-0255">Endonuclease</keyword>
<dbReference type="InterPro" id="IPR033130">
    <property type="entry name" value="RNase_T2_His_AS_2"/>
</dbReference>
<evidence type="ECO:0000313" key="8">
    <source>
        <dbReference type="Proteomes" id="UP000256645"/>
    </source>
</evidence>
<dbReference type="EMBL" id="PDLM01000001">
    <property type="protein sequence ID" value="RDW88325.1"/>
    <property type="molecule type" value="Genomic_DNA"/>
</dbReference>
<evidence type="ECO:0000256" key="2">
    <source>
        <dbReference type="ARBA" id="ARBA00012571"/>
    </source>
</evidence>
<keyword evidence="3" id="KW-0540">Nuclease</keyword>
<reference evidence="7 8" key="1">
    <citation type="journal article" date="2018" name="IMA Fungus">
        <title>IMA Genome-F 9: Draft genome sequence of Annulohypoxylon stygium, Aspergillus mulundensis, Berkeleyomyces basicola (syn. Thielaviopsis basicola), Ceratocystis smalleyi, two Cercospora beticola strains, Coleophoma cylindrospora, Fusarium fracticaudum, Phialophora cf. hyalina, and Morchella septimelata.</title>
        <authorList>
            <person name="Wingfield B.D."/>
            <person name="Bills G.F."/>
            <person name="Dong Y."/>
            <person name="Huang W."/>
            <person name="Nel W.J."/>
            <person name="Swalarsk-Parry B.S."/>
            <person name="Vaghefi N."/>
            <person name="Wilken P.M."/>
            <person name="An Z."/>
            <person name="de Beer Z.W."/>
            <person name="De Vos L."/>
            <person name="Chen L."/>
            <person name="Duong T.A."/>
            <person name="Gao Y."/>
            <person name="Hammerbacher A."/>
            <person name="Kikkert J.R."/>
            <person name="Li Y."/>
            <person name="Li H."/>
            <person name="Li K."/>
            <person name="Li Q."/>
            <person name="Liu X."/>
            <person name="Ma X."/>
            <person name="Naidoo K."/>
            <person name="Pethybridge S.J."/>
            <person name="Sun J."/>
            <person name="Steenkamp E.T."/>
            <person name="van der Nest M.A."/>
            <person name="van Wyk S."/>
            <person name="Wingfield M.J."/>
            <person name="Xiong C."/>
            <person name="Yue Q."/>
            <person name="Zhang X."/>
        </authorList>
    </citation>
    <scope>NUCLEOTIDE SEQUENCE [LARGE SCALE GENOMIC DNA]</scope>
    <source>
        <strain evidence="7 8">BP6252</strain>
    </source>
</reference>
<proteinExistence type="inferred from homology"/>
<sequence length="322" mass="34839">MKLSTTAAASVALSGAASASLYGESSLNHTCALQTPFLSCSAEAYPNITDSCCTETFGGLVLSTQYWDTYTGFESSGQVLPKDTWTLHGLWPDYCDGSYTQYCDATRQYDPAPSPNTTDYPKTGTVVPSYNGSTIDTFLAPFGKYDLLAYMNKYWVSQGSSNPSFWAHEFSKHATCFSSFDLPCYGPQYQKHEDVVDFFTTALSYYQGLPTYNWLSFASITPSNTTSYSLSAIQSALTNKFGALPYIGCSGPRFNATAAGNGTLDNGYTVLSEVWYYHHVLGRVQNGRAVPVDASINGGSVSSCAKTPGALKYLKRTVGSEA</sequence>
<evidence type="ECO:0000256" key="5">
    <source>
        <dbReference type="PIRSR" id="PIRSR633697-1"/>
    </source>
</evidence>
<dbReference type="InterPro" id="IPR033697">
    <property type="entry name" value="Ribonuclease_T2_eukaryotic"/>
</dbReference>
<dbReference type="InterPro" id="IPR036430">
    <property type="entry name" value="RNase_T2-like_sf"/>
</dbReference>
<dbReference type="GO" id="GO:0005576">
    <property type="term" value="C:extracellular region"/>
    <property type="evidence" value="ECO:0007669"/>
    <property type="project" value="TreeGrafter"/>
</dbReference>
<dbReference type="STRING" id="1849047.A0A3D8SPT6"/>
<dbReference type="PROSITE" id="PS00531">
    <property type="entry name" value="RNASE_T2_2"/>
    <property type="match status" value="1"/>
</dbReference>
<comment type="caution">
    <text evidence="7">The sequence shown here is derived from an EMBL/GenBank/DDBJ whole genome shotgun (WGS) entry which is preliminary data.</text>
</comment>
<organism evidence="7 8">
    <name type="scientific">Coleophoma cylindrospora</name>
    <dbReference type="NCBI Taxonomy" id="1849047"/>
    <lineage>
        <taxon>Eukaryota</taxon>
        <taxon>Fungi</taxon>
        <taxon>Dikarya</taxon>
        <taxon>Ascomycota</taxon>
        <taxon>Pezizomycotina</taxon>
        <taxon>Leotiomycetes</taxon>
        <taxon>Helotiales</taxon>
        <taxon>Dermateaceae</taxon>
        <taxon>Coleophoma</taxon>
    </lineage>
</organism>
<dbReference type="FunFam" id="3.90.730.10:FF:000020">
    <property type="entry name" value="Uncharacterized protein"/>
    <property type="match status" value="1"/>
</dbReference>
<dbReference type="PANTHER" id="PTHR11240:SF17">
    <property type="entry name" value="RIBONUCLEASE T2"/>
    <property type="match status" value="1"/>
</dbReference>
<dbReference type="PANTHER" id="PTHR11240">
    <property type="entry name" value="RIBONUCLEASE T2"/>
    <property type="match status" value="1"/>
</dbReference>
<evidence type="ECO:0000256" key="1">
    <source>
        <dbReference type="ARBA" id="ARBA00007469"/>
    </source>
</evidence>
<dbReference type="Proteomes" id="UP000256645">
    <property type="component" value="Unassembled WGS sequence"/>
</dbReference>
<gene>
    <name evidence="7" type="ORF">BP6252_00357</name>
</gene>
<dbReference type="AlphaFoldDB" id="A0A3D8SPT6"/>
<dbReference type="GO" id="GO:0033897">
    <property type="term" value="F:ribonuclease T2 activity"/>
    <property type="evidence" value="ECO:0007669"/>
    <property type="project" value="UniProtKB-EC"/>
</dbReference>
<dbReference type="InterPro" id="IPR001568">
    <property type="entry name" value="RNase_T2-like"/>
</dbReference>